<dbReference type="Gene3D" id="3.30.300.30">
    <property type="match status" value="1"/>
</dbReference>
<comment type="catalytic activity">
    <reaction evidence="5">
        <text>a very long-chain fatty acid + ATP + CoA = a very long-chain fatty acyl-CoA + AMP + diphosphate</text>
        <dbReference type="Rhea" id="RHEA:54536"/>
        <dbReference type="ChEBI" id="CHEBI:30616"/>
        <dbReference type="ChEBI" id="CHEBI:33019"/>
        <dbReference type="ChEBI" id="CHEBI:57287"/>
        <dbReference type="ChEBI" id="CHEBI:58950"/>
        <dbReference type="ChEBI" id="CHEBI:138261"/>
        <dbReference type="ChEBI" id="CHEBI:456215"/>
    </reaction>
    <physiologicalReaction direction="left-to-right" evidence="5">
        <dbReference type="Rhea" id="RHEA:54537"/>
    </physiologicalReaction>
</comment>
<keyword evidence="3" id="KW-0547">Nucleotide-binding</keyword>
<keyword evidence="2" id="KW-0436">Ligase</keyword>
<dbReference type="EMBL" id="GEDC01025107">
    <property type="protein sequence ID" value="JAS12191.1"/>
    <property type="molecule type" value="Transcribed_RNA"/>
</dbReference>
<dbReference type="GO" id="GO:0005524">
    <property type="term" value="F:ATP binding"/>
    <property type="evidence" value="ECO:0007669"/>
    <property type="project" value="UniProtKB-KW"/>
</dbReference>
<reference evidence="10" key="1">
    <citation type="submission" date="2015-12" db="EMBL/GenBank/DDBJ databases">
        <title>De novo transcriptome assembly of four potential Pierce s Disease insect vectors from Arizona vineyards.</title>
        <authorList>
            <person name="Tassone E.E."/>
        </authorList>
    </citation>
    <scope>NUCLEOTIDE SEQUENCE</scope>
</reference>
<feature type="transmembrane region" description="Helical" evidence="8">
    <location>
        <begin position="279"/>
        <end position="301"/>
    </location>
</feature>
<keyword evidence="8" id="KW-0812">Transmembrane</keyword>
<dbReference type="GO" id="GO:0044539">
    <property type="term" value="P:long-chain fatty acid import into cell"/>
    <property type="evidence" value="ECO:0007669"/>
    <property type="project" value="TreeGrafter"/>
</dbReference>
<feature type="domain" description="AMP-dependent synthetase/ligase" evidence="9">
    <location>
        <begin position="79"/>
        <end position="385"/>
    </location>
</feature>
<dbReference type="Pfam" id="PF00501">
    <property type="entry name" value="AMP-binding"/>
    <property type="match status" value="1"/>
</dbReference>
<dbReference type="InterPro" id="IPR045851">
    <property type="entry name" value="AMP-bd_C_sf"/>
</dbReference>
<protein>
    <recommendedName>
        <fullName evidence="6">Long-chain-fatty-acid--CoA ligase</fullName>
    </recommendedName>
</protein>
<dbReference type="InterPro" id="IPR000873">
    <property type="entry name" value="AMP-dep_synth/lig_dom"/>
</dbReference>
<dbReference type="PANTHER" id="PTHR43107:SF15">
    <property type="entry name" value="FATTY ACID TRANSPORT PROTEIN 3, ISOFORM A"/>
    <property type="match status" value="1"/>
</dbReference>
<evidence type="ECO:0000256" key="7">
    <source>
        <dbReference type="ARBA" id="ARBA00048666"/>
    </source>
</evidence>
<gene>
    <name evidence="10" type="ORF">g.18755</name>
</gene>
<dbReference type="InterPro" id="IPR020845">
    <property type="entry name" value="AMP-binding_CS"/>
</dbReference>
<evidence type="ECO:0000256" key="6">
    <source>
        <dbReference type="ARBA" id="ARBA00041297"/>
    </source>
</evidence>
<evidence type="ECO:0000256" key="3">
    <source>
        <dbReference type="ARBA" id="ARBA00022741"/>
    </source>
</evidence>
<sequence>MKQLVKFILCLSLSFVFWPLTIWIIVLKHIYKFVWKMFIILKTLPRDIRYMYIMTNFTSKMFYCQQQECSVVSLFRDLLKKYPTKPCCYFENQVYTYHDIEDYSNKVANVFQSQNYKKGDVISLVMENCTEYVCIWLGLAKIGVTTALINTNLRGKSLIHCINSPKSKAIIYSEELTTAIENIKGDINLTLDRYQFGGKTPSNSEVYSLNDLLTKAPTLNPTFECPKFNDSLLYIYTSGTTGFPKPVIINHSRFIFFTYYAQELLSLQTGDIIYTPIPLYHTAGGVLGLGAALILGVPIAIRKKFSASAYFSDCAKFKCTVGQYIGEIGRYIISTPKKPEDKFHNVKKMIGVGMRSPVWKVLKTRFGVKDIVEMYGATESNIVFGNLSGKLGSFGYIPRCVPQSMSPFSVIKINVETGEPIRGKDGFCIRCDVGESGMLIGKIISGDPVLDFTGYLDEKATKSKILHNVFLKDDKAFMSGDLVFMDEEGYLYFKDRTGDTYRWKGENVSTSEVETIVSGILNQVCTAYGVKINHVDGRVGMLAINDKGNPVDFGTLLQELDKHLPRYAQPHFIRIMDSLPITATFKVQKVRLQEDGFNPDIIKDKIYFKLNNEFVLLTSKIYNDILSGKIRL</sequence>
<proteinExistence type="inferred from homology"/>
<dbReference type="GO" id="GO:0004467">
    <property type="term" value="F:long-chain fatty acid-CoA ligase activity"/>
    <property type="evidence" value="ECO:0007669"/>
    <property type="project" value="TreeGrafter"/>
</dbReference>
<keyword evidence="8" id="KW-0472">Membrane</keyword>
<comment type="similarity">
    <text evidence="1">Belongs to the ATP-dependent AMP-binding enzyme family.</text>
</comment>
<dbReference type="GO" id="GO:0005324">
    <property type="term" value="F:long-chain fatty acid transmembrane transporter activity"/>
    <property type="evidence" value="ECO:0007669"/>
    <property type="project" value="TreeGrafter"/>
</dbReference>
<dbReference type="AlphaFoldDB" id="A0A1B6CFK0"/>
<evidence type="ECO:0000259" key="9">
    <source>
        <dbReference type="Pfam" id="PF00501"/>
    </source>
</evidence>
<evidence type="ECO:0000313" key="10">
    <source>
        <dbReference type="EMBL" id="JAS12191.1"/>
    </source>
</evidence>
<keyword evidence="4" id="KW-0067">ATP-binding</keyword>
<evidence type="ECO:0000256" key="4">
    <source>
        <dbReference type="ARBA" id="ARBA00022840"/>
    </source>
</evidence>
<evidence type="ECO:0000256" key="5">
    <source>
        <dbReference type="ARBA" id="ARBA00036527"/>
    </source>
</evidence>
<evidence type="ECO:0000256" key="1">
    <source>
        <dbReference type="ARBA" id="ARBA00006432"/>
    </source>
</evidence>
<accession>A0A1B6CFK0</accession>
<dbReference type="PROSITE" id="PS00455">
    <property type="entry name" value="AMP_BINDING"/>
    <property type="match status" value="1"/>
</dbReference>
<keyword evidence="8" id="KW-1133">Transmembrane helix</keyword>
<comment type="catalytic activity">
    <reaction evidence="7">
        <text>tetracosanoate + ATP + CoA = tetracosanoyl-CoA + AMP + diphosphate</text>
        <dbReference type="Rhea" id="RHEA:33639"/>
        <dbReference type="ChEBI" id="CHEBI:30616"/>
        <dbReference type="ChEBI" id="CHEBI:31014"/>
        <dbReference type="ChEBI" id="CHEBI:33019"/>
        <dbReference type="ChEBI" id="CHEBI:57287"/>
        <dbReference type="ChEBI" id="CHEBI:65052"/>
        <dbReference type="ChEBI" id="CHEBI:456215"/>
    </reaction>
    <physiologicalReaction direction="left-to-right" evidence="7">
        <dbReference type="Rhea" id="RHEA:33640"/>
    </physiologicalReaction>
</comment>
<dbReference type="Gene3D" id="3.40.50.12780">
    <property type="entry name" value="N-terminal domain of ligase-like"/>
    <property type="match status" value="1"/>
</dbReference>
<name>A0A1B6CFK0_9HEMI</name>
<feature type="transmembrane region" description="Helical" evidence="8">
    <location>
        <begin position="7"/>
        <end position="26"/>
    </location>
</feature>
<dbReference type="GO" id="GO:0005789">
    <property type="term" value="C:endoplasmic reticulum membrane"/>
    <property type="evidence" value="ECO:0007669"/>
    <property type="project" value="TreeGrafter"/>
</dbReference>
<dbReference type="GO" id="GO:0005886">
    <property type="term" value="C:plasma membrane"/>
    <property type="evidence" value="ECO:0007669"/>
    <property type="project" value="TreeGrafter"/>
</dbReference>
<organism evidence="10">
    <name type="scientific">Clastoptera arizonana</name>
    <name type="common">Arizona spittle bug</name>
    <dbReference type="NCBI Taxonomy" id="38151"/>
    <lineage>
        <taxon>Eukaryota</taxon>
        <taxon>Metazoa</taxon>
        <taxon>Ecdysozoa</taxon>
        <taxon>Arthropoda</taxon>
        <taxon>Hexapoda</taxon>
        <taxon>Insecta</taxon>
        <taxon>Pterygota</taxon>
        <taxon>Neoptera</taxon>
        <taxon>Paraneoptera</taxon>
        <taxon>Hemiptera</taxon>
        <taxon>Auchenorrhyncha</taxon>
        <taxon>Cercopoidea</taxon>
        <taxon>Clastopteridae</taxon>
        <taxon>Clastoptera</taxon>
    </lineage>
</organism>
<dbReference type="SUPFAM" id="SSF56801">
    <property type="entry name" value="Acetyl-CoA synthetase-like"/>
    <property type="match status" value="1"/>
</dbReference>
<evidence type="ECO:0000256" key="2">
    <source>
        <dbReference type="ARBA" id="ARBA00022598"/>
    </source>
</evidence>
<dbReference type="PANTHER" id="PTHR43107">
    <property type="entry name" value="LONG-CHAIN FATTY ACID TRANSPORT PROTEIN"/>
    <property type="match status" value="1"/>
</dbReference>
<evidence type="ECO:0000256" key="8">
    <source>
        <dbReference type="SAM" id="Phobius"/>
    </source>
</evidence>
<dbReference type="InterPro" id="IPR042099">
    <property type="entry name" value="ANL_N_sf"/>
</dbReference>